<dbReference type="SUPFAM" id="SSF48464">
    <property type="entry name" value="ENTH/VHS domain"/>
    <property type="match status" value="1"/>
</dbReference>
<feature type="compositionally biased region" description="Gly residues" evidence="1">
    <location>
        <begin position="545"/>
        <end position="567"/>
    </location>
</feature>
<organism evidence="3 4">
    <name type="scientific">Marasmiellus scandens</name>
    <dbReference type="NCBI Taxonomy" id="2682957"/>
    <lineage>
        <taxon>Eukaryota</taxon>
        <taxon>Fungi</taxon>
        <taxon>Dikarya</taxon>
        <taxon>Basidiomycota</taxon>
        <taxon>Agaricomycotina</taxon>
        <taxon>Agaricomycetes</taxon>
        <taxon>Agaricomycetidae</taxon>
        <taxon>Agaricales</taxon>
        <taxon>Marasmiineae</taxon>
        <taxon>Omphalotaceae</taxon>
        <taxon>Marasmiellus</taxon>
    </lineage>
</organism>
<dbReference type="EMBL" id="JBANRG010000114">
    <property type="protein sequence ID" value="KAK7434923.1"/>
    <property type="molecule type" value="Genomic_DNA"/>
</dbReference>
<feature type="compositionally biased region" description="Low complexity" evidence="1">
    <location>
        <begin position="256"/>
        <end position="279"/>
    </location>
</feature>
<evidence type="ECO:0000259" key="2">
    <source>
        <dbReference type="PROSITE" id="PS50942"/>
    </source>
</evidence>
<feature type="compositionally biased region" description="Low complexity" evidence="1">
    <location>
        <begin position="342"/>
        <end position="360"/>
    </location>
</feature>
<protein>
    <submittedName>
        <fullName evidence="3">Epsin-3, clathrin recruitment and traffic between the Golgi and endosome</fullName>
    </submittedName>
</protein>
<dbReference type="Gene3D" id="1.25.40.90">
    <property type="match status" value="1"/>
</dbReference>
<feature type="region of interest" description="Disordered" evidence="1">
    <location>
        <begin position="342"/>
        <end position="362"/>
    </location>
</feature>
<dbReference type="InterPro" id="IPR013809">
    <property type="entry name" value="ENTH"/>
</dbReference>
<evidence type="ECO:0000313" key="3">
    <source>
        <dbReference type="EMBL" id="KAK7434923.1"/>
    </source>
</evidence>
<dbReference type="SMART" id="SM00273">
    <property type="entry name" value="ENTH"/>
    <property type="match status" value="1"/>
</dbReference>
<dbReference type="InterPro" id="IPR008942">
    <property type="entry name" value="ENTH_VHS"/>
</dbReference>
<keyword evidence="4" id="KW-1185">Reference proteome</keyword>
<sequence>MDTIEKLGSQLSQITMYDIKSMYEQAKNVVLNVSEIEAKVREATNDDPWGASSTLMQDIANRTFNYPDFNEIMPSIYSRFMEKEARQWRQIYKALQLLEYLIKHGSERVVDDARSHISTIKMLRNFHYIDDKGKDQGINVRNRAKEIVELLSDVDTIRAERRKAKINKNKYTGTGSDGMSFSSSGSRYGGFGSDSLYSGSGGGGSSSGGYGGSYSGSSGYGNERSSYSASGSGFRDSSERRDFEEYDAGDDEDKPVSSPTTTSSRSNVRSSTSTSGRSVPQRKPTAPLPPPEPVKEVDLLGGFDDDAFGAPAPAPAQNTNKALPAVGQSNQNVLDDDDFADFQAAPSTPAANTTTTNTAPLGGQKMNLMEMLNSTPAPTRSQSMGMGGMQSGMGMGGMQPMGMQGTGGSMGSMSGGMGMHRSNASLSMGMGMQPMQANSSLPSSPMQTQRPMSGMGMGMGMGAGMTATTAAASAASAAKPKPTSNFDDLWSMGLGTVRSGTPSTPGGASQPKSMKDLGKEKASAGLWGAMGGSSNSGAKQPAMGSGMGSFGASSGGSASGGGDDLLL</sequence>
<evidence type="ECO:0000313" key="4">
    <source>
        <dbReference type="Proteomes" id="UP001498398"/>
    </source>
</evidence>
<feature type="compositionally biased region" description="Basic and acidic residues" evidence="1">
    <location>
        <begin position="513"/>
        <end position="522"/>
    </location>
</feature>
<feature type="compositionally biased region" description="Acidic residues" evidence="1">
    <location>
        <begin position="244"/>
        <end position="253"/>
    </location>
</feature>
<feature type="compositionally biased region" description="Polar residues" evidence="1">
    <location>
        <begin position="498"/>
        <end position="512"/>
    </location>
</feature>
<dbReference type="CDD" id="cd16992">
    <property type="entry name" value="ENTH_Ent3"/>
    <property type="match status" value="1"/>
</dbReference>
<dbReference type="PANTHER" id="PTHR12276">
    <property type="entry name" value="EPSIN/ENT-RELATED"/>
    <property type="match status" value="1"/>
</dbReference>
<comment type="caution">
    <text evidence="3">The sequence shown here is derived from an EMBL/GenBank/DDBJ whole genome shotgun (WGS) entry which is preliminary data.</text>
</comment>
<feature type="domain" description="ENTH" evidence="2">
    <location>
        <begin position="28"/>
        <end position="161"/>
    </location>
</feature>
<name>A0ABR1IK28_9AGAR</name>
<feature type="compositionally biased region" description="Low complexity" evidence="1">
    <location>
        <begin position="215"/>
        <end position="228"/>
    </location>
</feature>
<dbReference type="PANTHER" id="PTHR12276:SF45">
    <property type="entry name" value="CLATHRIN INTERACTOR 1"/>
    <property type="match status" value="1"/>
</dbReference>
<feature type="region of interest" description="Disordered" evidence="1">
    <location>
        <begin position="494"/>
        <end position="567"/>
    </location>
</feature>
<feature type="region of interest" description="Disordered" evidence="1">
    <location>
        <begin position="212"/>
        <end position="296"/>
    </location>
</feature>
<reference evidence="3 4" key="1">
    <citation type="submission" date="2024-01" db="EMBL/GenBank/DDBJ databases">
        <title>A draft genome for the cacao thread blight pathogen Marasmiellus scandens.</title>
        <authorList>
            <person name="Baruah I.K."/>
            <person name="Leung J."/>
            <person name="Bukari Y."/>
            <person name="Amoako-Attah I."/>
            <person name="Meinhardt L.W."/>
            <person name="Bailey B.A."/>
            <person name="Cohen S.P."/>
        </authorList>
    </citation>
    <scope>NUCLEOTIDE SEQUENCE [LARGE SCALE GENOMIC DNA]</scope>
    <source>
        <strain evidence="3 4">GH-19</strain>
    </source>
</reference>
<accession>A0ABR1IK28</accession>
<dbReference type="PROSITE" id="PS50942">
    <property type="entry name" value="ENTH"/>
    <property type="match status" value="1"/>
</dbReference>
<dbReference type="Pfam" id="PF01417">
    <property type="entry name" value="ENTH"/>
    <property type="match status" value="1"/>
</dbReference>
<dbReference type="Proteomes" id="UP001498398">
    <property type="component" value="Unassembled WGS sequence"/>
</dbReference>
<gene>
    <name evidence="3" type="primary">ENT3_11</name>
    <name evidence="3" type="ORF">VKT23_019926</name>
</gene>
<proteinExistence type="predicted"/>
<evidence type="ECO:0000256" key="1">
    <source>
        <dbReference type="SAM" id="MobiDB-lite"/>
    </source>
</evidence>